<dbReference type="SUPFAM" id="SSF53254">
    <property type="entry name" value="Phosphoglycerate mutase-like"/>
    <property type="match status" value="1"/>
</dbReference>
<dbReference type="PANTHER" id="PTHR48100:SF1">
    <property type="entry name" value="HISTIDINE PHOSPHATASE FAMILY PROTEIN-RELATED"/>
    <property type="match status" value="1"/>
</dbReference>
<dbReference type="OrthoDB" id="496981at2759"/>
<gene>
    <name evidence="1" type="ORF">OGATHE_006388</name>
</gene>
<dbReference type="RefSeq" id="XP_018213304.1">
    <property type="nucleotide sequence ID" value="XM_018353264.1"/>
</dbReference>
<proteinExistence type="predicted"/>
<organism evidence="1 2">
    <name type="scientific">Ogataea polymorpha</name>
    <dbReference type="NCBI Taxonomy" id="460523"/>
    <lineage>
        <taxon>Eukaryota</taxon>
        <taxon>Fungi</taxon>
        <taxon>Dikarya</taxon>
        <taxon>Ascomycota</taxon>
        <taxon>Saccharomycotina</taxon>
        <taxon>Pichiomycetes</taxon>
        <taxon>Pichiales</taxon>
        <taxon>Pichiaceae</taxon>
        <taxon>Ogataea</taxon>
    </lineage>
</organism>
<dbReference type="GO" id="GO:0005737">
    <property type="term" value="C:cytoplasm"/>
    <property type="evidence" value="ECO:0007669"/>
    <property type="project" value="TreeGrafter"/>
</dbReference>
<dbReference type="EMBL" id="JAEUBD010001571">
    <property type="protein sequence ID" value="KAH3658664.1"/>
    <property type="molecule type" value="Genomic_DNA"/>
</dbReference>
<evidence type="ECO:0000313" key="1">
    <source>
        <dbReference type="EMBL" id="KAH3658664.1"/>
    </source>
</evidence>
<sequence length="347" mass="39769">MSDLIKITQCDVEDAHANTDQEVIYGKLISEARCQRDPETGNTLRPWKFEVVQGFFKQSDESTDELSFDLINDNFGLALSSWSALKVKLHELNLNARPNESYKLLICARHGQGYHNEAVSIFGIEDWNNHWSHCTGTTLPDGREIVWGPDPMLTPLGERQADELNKAWRKQIEHGAPIPTKYFSSPFTRSCMTLVRTWRGISICEENEDQSKLLSSERHFPIVTENLRETIGSHLCDKRSPKRIIAQRFSRYGFTFENGFQEEDIYYRDDWRESLSEQSLRADAFLQDVFENYPDDIYISSTSHAGEIRAIITALGHRKFAIPTAGTLPIVVKGTRIQEDSGFESRE</sequence>
<comment type="caution">
    <text evidence="1">The sequence shown here is derived from an EMBL/GenBank/DDBJ whole genome shotgun (WGS) entry which is preliminary data.</text>
</comment>
<dbReference type="InterPro" id="IPR029033">
    <property type="entry name" value="His_PPase_superfam"/>
</dbReference>
<dbReference type="Proteomes" id="UP000788993">
    <property type="component" value="Unassembled WGS sequence"/>
</dbReference>
<name>A0A1B7SQ87_9ASCO</name>
<reference evidence="1" key="2">
    <citation type="submission" date="2021-01" db="EMBL/GenBank/DDBJ databases">
        <authorList>
            <person name="Schikora-Tamarit M.A."/>
        </authorList>
    </citation>
    <scope>NUCLEOTIDE SEQUENCE</scope>
    <source>
        <strain evidence="1">NCAIM Y.01608</strain>
    </source>
</reference>
<reference evidence="1" key="1">
    <citation type="journal article" date="2021" name="Open Biol.">
        <title>Shared evolutionary footprints suggest mitochondrial oxidative damage underlies multiple complex I losses in fungi.</title>
        <authorList>
            <person name="Schikora-Tamarit M.A."/>
            <person name="Marcet-Houben M."/>
            <person name="Nosek J."/>
            <person name="Gabaldon T."/>
        </authorList>
    </citation>
    <scope>NUCLEOTIDE SEQUENCE</scope>
    <source>
        <strain evidence="1">NCAIM Y.01608</strain>
    </source>
</reference>
<dbReference type="AlphaFoldDB" id="A0A1B7SQ87"/>
<dbReference type="InterPro" id="IPR050275">
    <property type="entry name" value="PGM_Phosphatase"/>
</dbReference>
<dbReference type="PANTHER" id="PTHR48100">
    <property type="entry name" value="BROAD-SPECIFICITY PHOSPHATASE YOR283W-RELATED"/>
    <property type="match status" value="1"/>
</dbReference>
<dbReference type="GO" id="GO:0016791">
    <property type="term" value="F:phosphatase activity"/>
    <property type="evidence" value="ECO:0007669"/>
    <property type="project" value="TreeGrafter"/>
</dbReference>
<protein>
    <submittedName>
        <fullName evidence="1">Uncharacterized protein</fullName>
    </submittedName>
</protein>
<evidence type="ECO:0000313" key="2">
    <source>
        <dbReference type="Proteomes" id="UP000788993"/>
    </source>
</evidence>
<dbReference type="Gene3D" id="3.40.50.1240">
    <property type="entry name" value="Phosphoglycerate mutase-like"/>
    <property type="match status" value="1"/>
</dbReference>
<keyword evidence="2" id="KW-1185">Reference proteome</keyword>
<accession>A0A1B7SQ87</accession>